<keyword evidence="2" id="KW-0547">Nucleotide-binding</keyword>
<dbReference type="InterPro" id="IPR041679">
    <property type="entry name" value="DNA2/NAM7-like_C"/>
</dbReference>
<evidence type="ECO:0000313" key="9">
    <source>
        <dbReference type="Proteomes" id="UP000309038"/>
    </source>
</evidence>
<dbReference type="Gene3D" id="3.40.50.300">
    <property type="entry name" value="P-loop containing nucleotide triphosphate hydrolases"/>
    <property type="match status" value="3"/>
</dbReference>
<gene>
    <name evidence="8" type="ORF">EW026_g3215</name>
</gene>
<evidence type="ECO:0000256" key="4">
    <source>
        <dbReference type="ARBA" id="ARBA00022806"/>
    </source>
</evidence>
<feature type="domain" description="DNA2/NAM7 helicase helicase" evidence="6">
    <location>
        <begin position="402"/>
        <end position="445"/>
    </location>
</feature>
<dbReference type="Proteomes" id="UP000309038">
    <property type="component" value="Unassembled WGS sequence"/>
</dbReference>
<feature type="domain" description="DNA2/NAM7 helicase-like C-terminal" evidence="7">
    <location>
        <begin position="543"/>
        <end position="584"/>
    </location>
</feature>
<evidence type="ECO:0000259" key="6">
    <source>
        <dbReference type="Pfam" id="PF13086"/>
    </source>
</evidence>
<keyword evidence="9" id="KW-1185">Reference proteome</keyword>
<dbReference type="PANTHER" id="PTHR43788:SF8">
    <property type="entry name" value="DNA-BINDING PROTEIN SMUBP-2"/>
    <property type="match status" value="1"/>
</dbReference>
<evidence type="ECO:0000256" key="2">
    <source>
        <dbReference type="ARBA" id="ARBA00022741"/>
    </source>
</evidence>
<keyword evidence="4" id="KW-0347">Helicase</keyword>
<evidence type="ECO:0000313" key="8">
    <source>
        <dbReference type="EMBL" id="THG99082.1"/>
    </source>
</evidence>
<evidence type="ECO:0000256" key="3">
    <source>
        <dbReference type="ARBA" id="ARBA00022801"/>
    </source>
</evidence>
<dbReference type="GO" id="GO:0016787">
    <property type="term" value="F:hydrolase activity"/>
    <property type="evidence" value="ECO:0007669"/>
    <property type="project" value="UniProtKB-KW"/>
</dbReference>
<keyword evidence="5" id="KW-0067">ATP-binding</keyword>
<evidence type="ECO:0000259" key="7">
    <source>
        <dbReference type="Pfam" id="PF13087"/>
    </source>
</evidence>
<dbReference type="Pfam" id="PF13087">
    <property type="entry name" value="AAA_12"/>
    <property type="match status" value="1"/>
</dbReference>
<evidence type="ECO:0000256" key="1">
    <source>
        <dbReference type="ARBA" id="ARBA00007913"/>
    </source>
</evidence>
<dbReference type="GO" id="GO:0005524">
    <property type="term" value="F:ATP binding"/>
    <property type="evidence" value="ECO:0007669"/>
    <property type="project" value="UniProtKB-KW"/>
</dbReference>
<dbReference type="InterPro" id="IPR041677">
    <property type="entry name" value="DNA2/NAM7_AAA_11"/>
</dbReference>
<reference evidence="8 9" key="1">
    <citation type="submission" date="2019-02" db="EMBL/GenBank/DDBJ databases">
        <title>Genome sequencing of the rare red list fungi Phlebia centrifuga.</title>
        <authorList>
            <person name="Buettner E."/>
            <person name="Kellner H."/>
        </authorList>
    </citation>
    <scope>NUCLEOTIDE SEQUENCE [LARGE SCALE GENOMIC DNA]</scope>
    <source>
        <strain evidence="8 9">DSM 108282</strain>
    </source>
</reference>
<dbReference type="EMBL" id="SGPJ01000093">
    <property type="protein sequence ID" value="THG99082.1"/>
    <property type="molecule type" value="Genomic_DNA"/>
</dbReference>
<dbReference type="InterPro" id="IPR027417">
    <property type="entry name" value="P-loop_NTPase"/>
</dbReference>
<sequence length="623" mass="68149">MGDSPSTASQPQKRSKARTIEQHFLNMRYPRLEVQTVMETDLTSDSLNAILFGNSKSDAPSSIPRAVGLAPGYTSAGKLTVIAVAVKARVLLIQFRSEIKKGTDVVVAARQLLHDELLCHDGNALFAFDMGPLAMALYLDHGLYVRNAIDVQSACTCKGNRDPANAVEFAIGTTSYKVYRANITDAFSSSLWDPSKPPSTTSVALKAWLAAWLPEVADMEERLREVKSIDTKGMSELKLKPIAQFARSDYQLASKKSIATSHEFTSVGTSDNKHTFRSTRFQNHFRNTNNAVRMTVVDAIGARYTVQGRASEADGRRGVVKAEGVIMEGKAVVSVTTIGQDGPTLAEQQKAATILQMLQDQSELLDNPFLRTIWPDGKEVVWPTLSASLSTEAPSLACSQPLNHSQRGAVEQMLSSTDASRITMVQGPPGTGKTTVIAAFVQTAVEAGKHARFTFKVPIKTVVIDEASQIAVADYIAPLQSFPTIEKLCFIGDDKQLPPYGQEDIEELLSIFEIPHLRLEALFLDTQYRMPPQLGEFISDAVYDGNEDDYIIISLVRSDGLGFLEDLRRTNVMLTRCKKGMFICTSWDFLVDGKGANSLVGRLAASCGDEAWLSMEDLAEGNF</sequence>
<dbReference type="SUPFAM" id="SSF52540">
    <property type="entry name" value="P-loop containing nucleoside triphosphate hydrolases"/>
    <property type="match status" value="1"/>
</dbReference>
<evidence type="ECO:0008006" key="10">
    <source>
        <dbReference type="Google" id="ProtNLM"/>
    </source>
</evidence>
<name>A0A4V3XAR2_9APHY</name>
<proteinExistence type="inferred from homology"/>
<comment type="similarity">
    <text evidence="1">Belongs to the DNA2/NAM7 helicase family.</text>
</comment>
<dbReference type="Pfam" id="PF13086">
    <property type="entry name" value="AAA_11"/>
    <property type="match status" value="1"/>
</dbReference>
<organism evidence="8 9">
    <name type="scientific">Hermanssonia centrifuga</name>
    <dbReference type="NCBI Taxonomy" id="98765"/>
    <lineage>
        <taxon>Eukaryota</taxon>
        <taxon>Fungi</taxon>
        <taxon>Dikarya</taxon>
        <taxon>Basidiomycota</taxon>
        <taxon>Agaricomycotina</taxon>
        <taxon>Agaricomycetes</taxon>
        <taxon>Polyporales</taxon>
        <taxon>Meruliaceae</taxon>
        <taxon>Hermanssonia</taxon>
    </lineage>
</organism>
<dbReference type="AlphaFoldDB" id="A0A4V3XAR2"/>
<accession>A0A4V3XAR2</accession>
<dbReference type="GO" id="GO:0043139">
    <property type="term" value="F:5'-3' DNA helicase activity"/>
    <property type="evidence" value="ECO:0007669"/>
    <property type="project" value="TreeGrafter"/>
</dbReference>
<comment type="caution">
    <text evidence="8">The sequence shown here is derived from an EMBL/GenBank/DDBJ whole genome shotgun (WGS) entry which is preliminary data.</text>
</comment>
<dbReference type="InterPro" id="IPR050534">
    <property type="entry name" value="Coronavir_polyprotein_1ab"/>
</dbReference>
<keyword evidence="3" id="KW-0378">Hydrolase</keyword>
<dbReference type="CDD" id="cd17934">
    <property type="entry name" value="DEXXQc_Upf1-like"/>
    <property type="match status" value="1"/>
</dbReference>
<protein>
    <recommendedName>
        <fullName evidence="10">DNA2/NAM7 helicase-like C-terminal domain-containing protein</fullName>
    </recommendedName>
</protein>
<evidence type="ECO:0000256" key="5">
    <source>
        <dbReference type="ARBA" id="ARBA00022840"/>
    </source>
</evidence>
<dbReference type="PANTHER" id="PTHR43788">
    <property type="entry name" value="DNA2/NAM7 HELICASE FAMILY MEMBER"/>
    <property type="match status" value="1"/>
</dbReference>